<dbReference type="GO" id="GO:0051213">
    <property type="term" value="F:dioxygenase activity"/>
    <property type="evidence" value="ECO:0007669"/>
    <property type="project" value="UniProtKB-KW"/>
</dbReference>
<dbReference type="EMBL" id="PYYB01000001">
    <property type="protein sequence ID" value="PTL59794.1"/>
    <property type="molecule type" value="Genomic_DNA"/>
</dbReference>
<dbReference type="InterPro" id="IPR050383">
    <property type="entry name" value="GlyoxalaseI/FosfomycinResist"/>
</dbReference>
<gene>
    <name evidence="2" type="ORF">C7Y72_09100</name>
</gene>
<protein>
    <submittedName>
        <fullName evidence="2">Glyoxalase/bleomycin resistance/extradiol dioxygenase family protein</fullName>
    </submittedName>
</protein>
<feature type="domain" description="VOC" evidence="1">
    <location>
        <begin position="21"/>
        <end position="144"/>
    </location>
</feature>
<evidence type="ECO:0000259" key="1">
    <source>
        <dbReference type="PROSITE" id="PS51819"/>
    </source>
</evidence>
<dbReference type="InterPro" id="IPR004360">
    <property type="entry name" value="Glyas_Fos-R_dOase_dom"/>
</dbReference>
<keyword evidence="3" id="KW-1185">Reference proteome</keyword>
<dbReference type="Gene3D" id="3.10.180.10">
    <property type="entry name" value="2,3-Dihydroxybiphenyl 1,2-Dioxygenase, domain 1"/>
    <property type="match status" value="1"/>
</dbReference>
<name>A0A2T4UKL1_9ACTN</name>
<organism evidence="2 3">
    <name type="scientific">Paraconexibacter algicola</name>
    <dbReference type="NCBI Taxonomy" id="2133960"/>
    <lineage>
        <taxon>Bacteria</taxon>
        <taxon>Bacillati</taxon>
        <taxon>Actinomycetota</taxon>
        <taxon>Thermoleophilia</taxon>
        <taxon>Solirubrobacterales</taxon>
        <taxon>Paraconexibacteraceae</taxon>
        <taxon>Paraconexibacter</taxon>
    </lineage>
</organism>
<proteinExistence type="predicted"/>
<dbReference type="OrthoDB" id="5242400at2"/>
<dbReference type="Proteomes" id="UP000240739">
    <property type="component" value="Unassembled WGS sequence"/>
</dbReference>
<evidence type="ECO:0000313" key="2">
    <source>
        <dbReference type="EMBL" id="PTL59794.1"/>
    </source>
</evidence>
<dbReference type="SUPFAM" id="SSF54593">
    <property type="entry name" value="Glyoxalase/Bleomycin resistance protein/Dihydroxybiphenyl dioxygenase"/>
    <property type="match status" value="1"/>
</dbReference>
<dbReference type="PANTHER" id="PTHR21366">
    <property type="entry name" value="GLYOXALASE FAMILY PROTEIN"/>
    <property type="match status" value="1"/>
</dbReference>
<dbReference type="Pfam" id="PF00903">
    <property type="entry name" value="Glyoxalase"/>
    <property type="match status" value="1"/>
</dbReference>
<accession>A0A2T4UKL1</accession>
<dbReference type="InterPro" id="IPR037523">
    <property type="entry name" value="VOC_core"/>
</dbReference>
<keyword evidence="2" id="KW-0560">Oxidoreductase</keyword>
<dbReference type="AlphaFoldDB" id="A0A2T4UKL1"/>
<dbReference type="PROSITE" id="PS51819">
    <property type="entry name" value="VOC"/>
    <property type="match status" value="1"/>
</dbReference>
<sequence length="149" mass="15470">MSVHTHQGGDEAQGGGPGPLGVHEVALYTRDLPAAVAFYRDVIGLRVVVAPNDTYAALRVGASGSVLLLFDPDRTTAAGRFVPPHGADGDGHVAFTVDEDGLAAARRRFAAAGIEVEAEITWPLGGRSVYVRDPAGTSVELVVGAIWPD</sequence>
<dbReference type="RefSeq" id="WP_107568438.1">
    <property type="nucleotide sequence ID" value="NZ_PYYB01000001.1"/>
</dbReference>
<keyword evidence="2" id="KW-0223">Dioxygenase</keyword>
<evidence type="ECO:0000313" key="3">
    <source>
        <dbReference type="Proteomes" id="UP000240739"/>
    </source>
</evidence>
<reference evidence="2 3" key="1">
    <citation type="submission" date="2018-03" db="EMBL/GenBank/DDBJ databases">
        <title>Aquarubrobacter algicola gen. nov., sp. nov., a novel actinobacterium isolated from shallow eutrophic lake during the end of cyanobacterial harmful algal blooms.</title>
        <authorList>
            <person name="Chun S.J."/>
        </authorList>
    </citation>
    <scope>NUCLEOTIDE SEQUENCE [LARGE SCALE GENOMIC DNA]</scope>
    <source>
        <strain evidence="2 3">Seoho-28</strain>
    </source>
</reference>
<comment type="caution">
    <text evidence="2">The sequence shown here is derived from an EMBL/GenBank/DDBJ whole genome shotgun (WGS) entry which is preliminary data.</text>
</comment>
<dbReference type="InterPro" id="IPR029068">
    <property type="entry name" value="Glyas_Bleomycin-R_OHBP_Dase"/>
</dbReference>